<dbReference type="RefSeq" id="WP_146587907.1">
    <property type="nucleotide sequence ID" value="NZ_SJPO01000006.1"/>
</dbReference>
<comment type="caution">
    <text evidence="3">The sequence shown here is derived from an EMBL/GenBank/DDBJ whole genome shotgun (WGS) entry which is preliminary data.</text>
</comment>
<feature type="region of interest" description="Disordered" evidence="1">
    <location>
        <begin position="55"/>
        <end position="197"/>
    </location>
</feature>
<feature type="compositionally biased region" description="Low complexity" evidence="1">
    <location>
        <begin position="243"/>
        <end position="273"/>
    </location>
</feature>
<feature type="compositionally biased region" description="Acidic residues" evidence="1">
    <location>
        <begin position="301"/>
        <end position="314"/>
    </location>
</feature>
<accession>A0A5C5YME0</accession>
<feature type="compositionally biased region" description="Acidic residues" evidence="1">
    <location>
        <begin position="117"/>
        <end position="139"/>
    </location>
</feature>
<feature type="region of interest" description="Disordered" evidence="1">
    <location>
        <begin position="220"/>
        <end position="329"/>
    </location>
</feature>
<reference evidence="3 4" key="1">
    <citation type="submission" date="2019-02" db="EMBL/GenBank/DDBJ databases">
        <title>Deep-cultivation of Planctomycetes and their phenomic and genomic characterization uncovers novel biology.</title>
        <authorList>
            <person name="Wiegand S."/>
            <person name="Jogler M."/>
            <person name="Boedeker C."/>
            <person name="Pinto D."/>
            <person name="Vollmers J."/>
            <person name="Rivas-Marin E."/>
            <person name="Kohn T."/>
            <person name="Peeters S.H."/>
            <person name="Heuer A."/>
            <person name="Rast P."/>
            <person name="Oberbeckmann S."/>
            <person name="Bunk B."/>
            <person name="Jeske O."/>
            <person name="Meyerdierks A."/>
            <person name="Storesund J.E."/>
            <person name="Kallscheuer N."/>
            <person name="Luecker S."/>
            <person name="Lage O.M."/>
            <person name="Pohl T."/>
            <person name="Merkel B.J."/>
            <person name="Hornburger P."/>
            <person name="Mueller R.-W."/>
            <person name="Bruemmer F."/>
            <person name="Labrenz M."/>
            <person name="Spormann A.M."/>
            <person name="Op Den Camp H."/>
            <person name="Overmann J."/>
            <person name="Amann R."/>
            <person name="Jetten M.S.M."/>
            <person name="Mascher T."/>
            <person name="Medema M.H."/>
            <person name="Devos D.P."/>
            <person name="Kaster A.-K."/>
            <person name="Ovreas L."/>
            <person name="Rohde M."/>
            <person name="Galperin M.Y."/>
            <person name="Jogler C."/>
        </authorList>
    </citation>
    <scope>NUCLEOTIDE SEQUENCE [LARGE SCALE GENOMIC DNA]</scope>
    <source>
        <strain evidence="3 4">Pla123a</strain>
    </source>
</reference>
<feature type="compositionally biased region" description="Basic and acidic residues" evidence="1">
    <location>
        <begin position="229"/>
        <end position="239"/>
    </location>
</feature>
<evidence type="ECO:0000256" key="1">
    <source>
        <dbReference type="SAM" id="MobiDB-lite"/>
    </source>
</evidence>
<keyword evidence="2" id="KW-1133">Transmembrane helix</keyword>
<organism evidence="3 4">
    <name type="scientific">Posidoniimonas polymericola</name>
    <dbReference type="NCBI Taxonomy" id="2528002"/>
    <lineage>
        <taxon>Bacteria</taxon>
        <taxon>Pseudomonadati</taxon>
        <taxon>Planctomycetota</taxon>
        <taxon>Planctomycetia</taxon>
        <taxon>Pirellulales</taxon>
        <taxon>Lacipirellulaceae</taxon>
        <taxon>Posidoniimonas</taxon>
    </lineage>
</organism>
<feature type="compositionally biased region" description="Low complexity" evidence="1">
    <location>
        <begin position="61"/>
        <end position="88"/>
    </location>
</feature>
<sequence>MANKFIGLEDAATQLGISKDQLNEIRESGKVRAYRDGASWKFRTEEIDSLVEDIKSGNLPSGIDLGDSISLDSDESTGLSSLALASESDSIEIDEPAEKKEASAEVSDLDLAALDEPTVEAEGDDDNESILLSEEELGDSPDRPPSTIIGRSQLRNEPSDDDLQFASPDEAAGMSDVRLADDDDLLGASGSGAGKFEDLEELEFDLEAESSRILEAQDIAAAQAAAKSAAEESAVKPKADAPSGMGSELSLESLDEGSSASGAPAASDAFSLAADEDDELELDLAASDAGLQSGSDLQSDGSDDMVLDASDDDFTLSGGDSGINLKPSDSGLALDDGSFALGGSSLGSSLDLGDSLAASGDSLAIGGASEVSLEGSTAFASSPDFNLQPSDDGDDEDEDDSSQIIALDAVEEPGLEEDDEVQLTDASAVTMGVPGATASPVMAQEAVFPVWIVAFLGLSAMLMAVSAIMAADLLRTMWAWDEPYSLGSPLIEGFLGLIGMNN</sequence>
<feature type="transmembrane region" description="Helical" evidence="2">
    <location>
        <begin position="448"/>
        <end position="471"/>
    </location>
</feature>
<evidence type="ECO:0008006" key="5">
    <source>
        <dbReference type="Google" id="ProtNLM"/>
    </source>
</evidence>
<evidence type="ECO:0000313" key="3">
    <source>
        <dbReference type="EMBL" id="TWT76016.1"/>
    </source>
</evidence>
<dbReference type="OrthoDB" id="283946at2"/>
<protein>
    <recommendedName>
        <fullName evidence="5">Helix-turn-helix domain protein</fullName>
    </recommendedName>
</protein>
<dbReference type="EMBL" id="SJPO01000006">
    <property type="protein sequence ID" value="TWT76016.1"/>
    <property type="molecule type" value="Genomic_DNA"/>
</dbReference>
<dbReference type="Proteomes" id="UP000318478">
    <property type="component" value="Unassembled WGS sequence"/>
</dbReference>
<name>A0A5C5YME0_9BACT</name>
<feature type="compositionally biased region" description="Acidic residues" evidence="1">
    <location>
        <begin position="391"/>
        <end position="401"/>
    </location>
</feature>
<feature type="compositionally biased region" description="Polar residues" evidence="1">
    <location>
        <begin position="379"/>
        <end position="389"/>
    </location>
</feature>
<keyword evidence="4" id="KW-1185">Reference proteome</keyword>
<dbReference type="AlphaFoldDB" id="A0A5C5YME0"/>
<feature type="region of interest" description="Disordered" evidence="1">
    <location>
        <begin position="379"/>
        <end position="401"/>
    </location>
</feature>
<feature type="compositionally biased region" description="Low complexity" evidence="1">
    <location>
        <begin position="283"/>
        <end position="300"/>
    </location>
</feature>
<proteinExistence type="predicted"/>
<evidence type="ECO:0000313" key="4">
    <source>
        <dbReference type="Proteomes" id="UP000318478"/>
    </source>
</evidence>
<keyword evidence="2" id="KW-0812">Transmembrane</keyword>
<keyword evidence="2" id="KW-0472">Membrane</keyword>
<evidence type="ECO:0000256" key="2">
    <source>
        <dbReference type="SAM" id="Phobius"/>
    </source>
</evidence>
<gene>
    <name evidence="3" type="ORF">Pla123a_28020</name>
</gene>